<dbReference type="Proteomes" id="UP000028123">
    <property type="component" value="Unassembled WGS sequence"/>
</dbReference>
<protein>
    <submittedName>
        <fullName evidence="1">Biotin carboxylase</fullName>
    </submittedName>
</protein>
<proteinExistence type="predicted"/>
<organism evidence="1 2">
    <name type="scientific">Paenibacillus tyrfis</name>
    <dbReference type="NCBI Taxonomy" id="1501230"/>
    <lineage>
        <taxon>Bacteria</taxon>
        <taxon>Bacillati</taxon>
        <taxon>Bacillota</taxon>
        <taxon>Bacilli</taxon>
        <taxon>Bacillales</taxon>
        <taxon>Paenibacillaceae</taxon>
        <taxon>Paenibacillus</taxon>
    </lineage>
</organism>
<evidence type="ECO:0000313" key="2">
    <source>
        <dbReference type="Proteomes" id="UP000028123"/>
    </source>
</evidence>
<sequence length="443" mass="50598">MVKVIRKKDSSAILQSLAGGVVPRTGLEHIIVGRRQETEQVMGELAQVKDGASVIKFFIGDFGSGKSFMLSIVRHIAFKERFVVADVDFTPERRLFGGEGKAVATYSEFMKNLSTATRQDGGALQTIIEQWITNVQFAVQQENNMTDFSYDDPNFVASVKMKISNVLSQLEDLVGGFDFAKILASYFDAYIQDNRHLQTCVLRWLRGEYATKTEARNDLGVRDIIDDQNWYDYLKLFSKFVTHVGYSGLVINFDEAINLYKISHAQTREKNYEIILSMFNDITQGKAEHMYVTFAGTSEFLEDERRGLFSYEALKRRLVTNRFETAEFRDLTQPVIRLSTLRKEELFVLLQKITTIHSIHHGYQENITEHDLKGFLMAIYSRPGAETMITPGEVVRDFIGALNVLHQNPAMDRTTIFKKVSDSLHQSSEQTANVLQRFQKTNQ</sequence>
<dbReference type="Pfam" id="PF10923">
    <property type="entry name" value="BrxC_BrxD"/>
    <property type="match status" value="1"/>
</dbReference>
<reference evidence="1 2" key="1">
    <citation type="submission" date="2014-06" db="EMBL/GenBank/DDBJ databases">
        <title>Draft genome sequence of Paenibacillus sp. MSt1.</title>
        <authorList>
            <person name="Aw Y.K."/>
            <person name="Ong K.S."/>
            <person name="Gan H.M."/>
            <person name="Lee S.M."/>
        </authorList>
    </citation>
    <scope>NUCLEOTIDE SEQUENCE [LARGE SCALE GENOMIC DNA]</scope>
    <source>
        <strain evidence="1 2">MSt1</strain>
    </source>
</reference>
<name>A0A081NUK9_9BACL</name>
<accession>A0A081NUK9</accession>
<dbReference type="AlphaFoldDB" id="A0A081NUK9"/>
<comment type="caution">
    <text evidence="1">The sequence shown here is derived from an EMBL/GenBank/DDBJ whole genome shotgun (WGS) entry which is preliminary data.</text>
</comment>
<gene>
    <name evidence="1" type="ORF">ET33_27625</name>
</gene>
<dbReference type="InterPro" id="IPR021228">
    <property type="entry name" value="BrxD"/>
</dbReference>
<keyword evidence="2" id="KW-1185">Reference proteome</keyword>
<dbReference type="EMBL" id="JNVM01000043">
    <property type="protein sequence ID" value="KEQ22132.1"/>
    <property type="molecule type" value="Genomic_DNA"/>
</dbReference>
<evidence type="ECO:0000313" key="1">
    <source>
        <dbReference type="EMBL" id="KEQ22132.1"/>
    </source>
</evidence>
<dbReference type="eggNOG" id="COG1135">
    <property type="taxonomic scope" value="Bacteria"/>
</dbReference>